<gene>
    <name evidence="1" type="ORF">U7230_02790</name>
</gene>
<keyword evidence="2" id="KW-1185">Reference proteome</keyword>
<sequence>MADKRIGFVVGTVLALALAGGVASARELSVTLNLWPSLYSVEVTTPVSPNVELGGGAYFRRLGDRTEEPGYLPSKFTYLDARLGAVLGYRLAPRPEIRPFLVAGLAYVQQYDERGVGYQVGLGADFPIKGRLSLTGGVGFTGYRVWSRTLTRDRHDLYTVVGLRYAFSL</sequence>
<dbReference type="SUPFAM" id="SSF56925">
    <property type="entry name" value="OMPA-like"/>
    <property type="match status" value="1"/>
</dbReference>
<proteinExistence type="predicted"/>
<dbReference type="Gene3D" id="2.40.160.20">
    <property type="match status" value="1"/>
</dbReference>
<dbReference type="InterPro" id="IPR011250">
    <property type="entry name" value="OMP/PagP_B-barrel"/>
</dbReference>
<dbReference type="Proteomes" id="UP001332192">
    <property type="component" value="Chromosome"/>
</dbReference>
<evidence type="ECO:0000313" key="2">
    <source>
        <dbReference type="Proteomes" id="UP001332192"/>
    </source>
</evidence>
<organism evidence="1 2">
    <name type="scientific">Carboxydichorda subterranea</name>
    <dbReference type="NCBI Taxonomy" id="3109565"/>
    <lineage>
        <taxon>Bacteria</taxon>
        <taxon>Bacillati</taxon>
        <taxon>Bacillota</taxon>
        <taxon>Limnochordia</taxon>
        <taxon>Limnochordales</taxon>
        <taxon>Geochordaceae</taxon>
        <taxon>Carboxydichorda</taxon>
    </lineage>
</organism>
<dbReference type="EMBL" id="CP141615">
    <property type="protein sequence ID" value="WRP17957.1"/>
    <property type="molecule type" value="Genomic_DNA"/>
</dbReference>
<reference evidence="1 2" key="1">
    <citation type="journal article" date="2024" name="Front. Microbiol.">
        <title>Novel thermophilic genera Geochorda gen. nov. and Carboxydochorda gen. nov. from the deep terrestrial subsurface reveal the ecophysiological diversity in the class Limnochordia.</title>
        <authorList>
            <person name="Karnachuk O.V."/>
            <person name="Lukina A.P."/>
            <person name="Avakyan M.R."/>
            <person name="Kadnikov V.V."/>
            <person name="Begmatov S."/>
            <person name="Beletsky A.V."/>
            <person name="Vlasova K.G."/>
            <person name="Novikov A.A."/>
            <person name="Shcherbakova V.A."/>
            <person name="Mardanov A.V."/>
            <person name="Ravin N.V."/>
        </authorList>
    </citation>
    <scope>NUCLEOTIDE SEQUENCE [LARGE SCALE GENOMIC DNA]</scope>
    <source>
        <strain evidence="1 2">L945</strain>
    </source>
</reference>
<name>A0ABZ1BYW0_9FIRM</name>
<protein>
    <recommendedName>
        <fullName evidence="3">Outer membrane protein beta-barrel domain-containing protein</fullName>
    </recommendedName>
</protein>
<evidence type="ECO:0000313" key="1">
    <source>
        <dbReference type="EMBL" id="WRP17957.1"/>
    </source>
</evidence>
<evidence type="ECO:0008006" key="3">
    <source>
        <dbReference type="Google" id="ProtNLM"/>
    </source>
</evidence>
<dbReference type="RefSeq" id="WP_324717228.1">
    <property type="nucleotide sequence ID" value="NZ_CP141615.1"/>
</dbReference>
<accession>A0ABZ1BYW0</accession>